<feature type="signal peptide" evidence="1">
    <location>
        <begin position="1"/>
        <end position="26"/>
    </location>
</feature>
<dbReference type="Proteomes" id="UP000308489">
    <property type="component" value="Chromosome 1"/>
</dbReference>
<keyword evidence="3" id="KW-1185">Reference proteome</keyword>
<evidence type="ECO:0000256" key="1">
    <source>
        <dbReference type="SAM" id="SignalP"/>
    </source>
</evidence>
<evidence type="ECO:0000313" key="3">
    <source>
        <dbReference type="Proteomes" id="UP000308489"/>
    </source>
</evidence>
<feature type="chain" id="PRO_5020474453" description="Bacteriocin" evidence="1">
    <location>
        <begin position="27"/>
        <end position="115"/>
    </location>
</feature>
<evidence type="ECO:0000313" key="2">
    <source>
        <dbReference type="EMBL" id="VTQ82998.1"/>
    </source>
</evidence>
<evidence type="ECO:0008006" key="4">
    <source>
        <dbReference type="Google" id="ProtNLM"/>
    </source>
</evidence>
<sequence>MNRNLKNKILAGAISLFLLTPITVTAANQVGMRGPSGGSSGTADYHKLHSRWVNILTDKRGGWAETGWKYVYHYTKVEFARSNDSRYKEGFGYTKTTDVTGKGWIYSYYNSKARP</sequence>
<reference evidence="2 3" key="1">
    <citation type="submission" date="2019-05" db="EMBL/GenBank/DDBJ databases">
        <authorList>
            <consortium name="Pathogen Informatics"/>
        </authorList>
    </citation>
    <scope>NUCLEOTIDE SEQUENCE [LARGE SCALE GENOMIC DNA]</scope>
    <source>
        <strain evidence="2 3">NCTC503</strain>
    </source>
</reference>
<dbReference type="KEGG" id="hhw:NCTC503_00273"/>
<protein>
    <recommendedName>
        <fullName evidence="4">Bacteriocin</fullName>
    </recommendedName>
</protein>
<keyword evidence="1" id="KW-0732">Signal</keyword>
<dbReference type="AlphaFoldDB" id="A0A4U9QXX7"/>
<name>A0A4U9QXX7_HATHI</name>
<accession>A0A4U9QXX7</accession>
<dbReference type="OrthoDB" id="5023307at2"/>
<proteinExistence type="predicted"/>
<dbReference type="RefSeq" id="WP_138209094.1">
    <property type="nucleotide sequence ID" value="NZ_CBCRUQ010000010.1"/>
</dbReference>
<dbReference type="EMBL" id="LR590481">
    <property type="protein sequence ID" value="VTQ82998.1"/>
    <property type="molecule type" value="Genomic_DNA"/>
</dbReference>
<organism evidence="2 3">
    <name type="scientific">Hathewaya histolytica</name>
    <name type="common">Clostridium histolyticum</name>
    <dbReference type="NCBI Taxonomy" id="1498"/>
    <lineage>
        <taxon>Bacteria</taxon>
        <taxon>Bacillati</taxon>
        <taxon>Bacillota</taxon>
        <taxon>Clostridia</taxon>
        <taxon>Eubacteriales</taxon>
        <taxon>Clostridiaceae</taxon>
        <taxon>Hathewaya</taxon>
    </lineage>
</organism>
<gene>
    <name evidence="2" type="ORF">NCTC503_00273</name>
</gene>